<dbReference type="PANTHER" id="PTHR46401:SF2">
    <property type="entry name" value="GLYCOSYLTRANSFERASE WBBK-RELATED"/>
    <property type="match status" value="1"/>
</dbReference>
<sequence length="350" mass="39822">MKVTFVVKTIPRKIGGGPLIIFKLANFLASKGYDVNILVVKPDMWARAHLPEVFRKLLVRLSVKLRPKWIELDSRIKKNVVFSDEERVEISDAIIATAVDTAEFVYNLPDINGKKYYLIQDYENWVLPDSKVQNTYGFGMTNITVSKWLSSIVDKYSLSQSINISNGIDTSIFYLRKKLTERPPHSIVFQYRSNYSKGGKYAINVAKRVYELYDDVEINVISNEKRPSDFPEYFNFYQNISQEEVATINNNSTLFLCTSVDEGFGLPGLEAMACGCVVVSTDYTGVHEYAIDKYNALLSPVCDVNALVTNIQTVFENEELKQNLSKNGINTGYDSSFENVAKRFEKIIHK</sequence>
<dbReference type="EMBL" id="CP046919">
    <property type="protein sequence ID" value="QIM47014.1"/>
    <property type="molecule type" value="Genomic_DNA"/>
</dbReference>
<dbReference type="GO" id="GO:0016757">
    <property type="term" value="F:glycosyltransferase activity"/>
    <property type="evidence" value="ECO:0007669"/>
    <property type="project" value="InterPro"/>
</dbReference>
<keyword evidence="1 3" id="KW-0808">Transferase</keyword>
<dbReference type="InterPro" id="IPR001296">
    <property type="entry name" value="Glyco_trans_1"/>
</dbReference>
<dbReference type="SUPFAM" id="SSF53756">
    <property type="entry name" value="UDP-Glycosyltransferase/glycogen phosphorylase"/>
    <property type="match status" value="1"/>
</dbReference>
<dbReference type="Proteomes" id="UP000503166">
    <property type="component" value="Chromosome"/>
</dbReference>
<protein>
    <submittedName>
        <fullName evidence="3">Glycosyltransferase</fullName>
    </submittedName>
</protein>
<evidence type="ECO:0000259" key="2">
    <source>
        <dbReference type="Pfam" id="PF00534"/>
    </source>
</evidence>
<evidence type="ECO:0000256" key="1">
    <source>
        <dbReference type="ARBA" id="ARBA00022679"/>
    </source>
</evidence>
<name>A0A6G8I1H3_9STRE</name>
<dbReference type="CDD" id="cd03801">
    <property type="entry name" value="GT4_PimA-like"/>
    <property type="match status" value="1"/>
</dbReference>
<accession>A0A6G8I1H3</accession>
<gene>
    <name evidence="3" type="ORF">GPZ88_08200</name>
</gene>
<dbReference type="GO" id="GO:0009103">
    <property type="term" value="P:lipopolysaccharide biosynthetic process"/>
    <property type="evidence" value="ECO:0007669"/>
    <property type="project" value="TreeGrafter"/>
</dbReference>
<evidence type="ECO:0000313" key="3">
    <source>
        <dbReference type="EMBL" id="QIM47014.1"/>
    </source>
</evidence>
<dbReference type="Gene3D" id="3.40.50.11090">
    <property type="match status" value="1"/>
</dbReference>
<dbReference type="KEGG" id="srum:GPZ88_08200"/>
<proteinExistence type="predicted"/>
<reference evidence="3 4" key="1">
    <citation type="submission" date="2019-12" db="EMBL/GenBank/DDBJ databases">
        <title>Complete genome sequence of Streptococcus sp. CNU G2 isolated frome Bos taurus coreanae.</title>
        <authorList>
            <person name="Park S.Y."/>
            <person name="Kim J.H."/>
            <person name="Seo S.W."/>
        </authorList>
    </citation>
    <scope>NUCLEOTIDE SEQUENCE [LARGE SCALE GENOMIC DNA]</scope>
    <source>
        <strain evidence="3 4">CNU G2</strain>
    </source>
</reference>
<organism evidence="3 4">
    <name type="scientific">Streptococcus ruminicola</name>
    <dbReference type="NCBI Taxonomy" id="2686210"/>
    <lineage>
        <taxon>Bacteria</taxon>
        <taxon>Bacillati</taxon>
        <taxon>Bacillota</taxon>
        <taxon>Bacilli</taxon>
        <taxon>Lactobacillales</taxon>
        <taxon>Streptococcaceae</taxon>
        <taxon>Streptococcus</taxon>
    </lineage>
</organism>
<dbReference type="RefSeq" id="WP_074639170.1">
    <property type="nucleotide sequence ID" value="NZ_CP046919.1"/>
</dbReference>
<dbReference type="Pfam" id="PF00534">
    <property type="entry name" value="Glycos_transf_1"/>
    <property type="match status" value="1"/>
</dbReference>
<dbReference type="PANTHER" id="PTHR46401">
    <property type="entry name" value="GLYCOSYLTRANSFERASE WBBK-RELATED"/>
    <property type="match status" value="1"/>
</dbReference>
<feature type="domain" description="Glycosyl transferase family 1" evidence="2">
    <location>
        <begin position="233"/>
        <end position="330"/>
    </location>
</feature>
<evidence type="ECO:0000313" key="4">
    <source>
        <dbReference type="Proteomes" id="UP000503166"/>
    </source>
</evidence>
<dbReference type="AlphaFoldDB" id="A0A6G8I1H3"/>
<dbReference type="Gene3D" id="3.40.50.2000">
    <property type="entry name" value="Glycogen Phosphorylase B"/>
    <property type="match status" value="1"/>
</dbReference>